<dbReference type="PANTHER" id="PTHR47429">
    <property type="entry name" value="PROTEIN TWIN LOV 1"/>
    <property type="match status" value="1"/>
</dbReference>
<reference evidence="6 7" key="1">
    <citation type="submission" date="2017-03" db="EMBL/GenBank/DDBJ databases">
        <title>Genomes of endolithic fungi from Antarctica.</title>
        <authorList>
            <person name="Coleine C."/>
            <person name="Masonjones S."/>
            <person name="Stajich J.E."/>
        </authorList>
    </citation>
    <scope>NUCLEOTIDE SEQUENCE [LARGE SCALE GENOMIC DNA]</scope>
    <source>
        <strain evidence="6 7">CCFEE 5187</strain>
    </source>
</reference>
<feature type="compositionally biased region" description="Polar residues" evidence="4">
    <location>
        <begin position="134"/>
        <end position="173"/>
    </location>
</feature>
<protein>
    <recommendedName>
        <fullName evidence="5">PAC domain-containing protein</fullName>
    </recommendedName>
</protein>
<dbReference type="InterPro" id="IPR035965">
    <property type="entry name" value="PAS-like_dom_sf"/>
</dbReference>
<keyword evidence="7" id="KW-1185">Reference proteome</keyword>
<evidence type="ECO:0000256" key="1">
    <source>
        <dbReference type="ARBA" id="ARBA00022630"/>
    </source>
</evidence>
<dbReference type="EMBL" id="NAJN01000324">
    <property type="protein sequence ID" value="TKA74963.1"/>
    <property type="molecule type" value="Genomic_DNA"/>
</dbReference>
<evidence type="ECO:0000313" key="6">
    <source>
        <dbReference type="EMBL" id="TKA74963.1"/>
    </source>
</evidence>
<name>A0A4U0XHV4_9PEZI</name>
<dbReference type="InterPro" id="IPR000700">
    <property type="entry name" value="PAS-assoc_C"/>
</dbReference>
<keyword evidence="1" id="KW-0285">Flavoprotein</keyword>
<evidence type="ECO:0000259" key="5">
    <source>
        <dbReference type="PROSITE" id="PS50113"/>
    </source>
</evidence>
<dbReference type="Gene3D" id="3.30.450.20">
    <property type="entry name" value="PAS domain"/>
    <property type="match status" value="1"/>
</dbReference>
<dbReference type="Proteomes" id="UP000308768">
    <property type="component" value="Unassembled WGS sequence"/>
</dbReference>
<dbReference type="GO" id="GO:0005634">
    <property type="term" value="C:nucleus"/>
    <property type="evidence" value="ECO:0007669"/>
    <property type="project" value="TreeGrafter"/>
</dbReference>
<dbReference type="PROSITE" id="PS50113">
    <property type="entry name" value="PAC"/>
    <property type="match status" value="1"/>
</dbReference>
<evidence type="ECO:0000256" key="2">
    <source>
        <dbReference type="ARBA" id="ARBA00022643"/>
    </source>
</evidence>
<evidence type="ECO:0000256" key="4">
    <source>
        <dbReference type="SAM" id="MobiDB-lite"/>
    </source>
</evidence>
<gene>
    <name evidence="6" type="ORF">B0A49_03877</name>
</gene>
<keyword evidence="2" id="KW-0288">FMN</keyword>
<feature type="region of interest" description="Disordered" evidence="4">
    <location>
        <begin position="713"/>
        <end position="739"/>
    </location>
</feature>
<feature type="domain" description="PAC" evidence="5">
    <location>
        <begin position="414"/>
        <end position="467"/>
    </location>
</feature>
<feature type="region of interest" description="Disordered" evidence="4">
    <location>
        <begin position="1"/>
        <end position="174"/>
    </location>
</feature>
<accession>A0A4U0XHV4</accession>
<organism evidence="6 7">
    <name type="scientific">Cryomyces minteri</name>
    <dbReference type="NCBI Taxonomy" id="331657"/>
    <lineage>
        <taxon>Eukaryota</taxon>
        <taxon>Fungi</taxon>
        <taxon>Dikarya</taxon>
        <taxon>Ascomycota</taxon>
        <taxon>Pezizomycotina</taxon>
        <taxon>Dothideomycetes</taxon>
        <taxon>Dothideomycetes incertae sedis</taxon>
        <taxon>Cryomyces</taxon>
    </lineage>
</organism>
<sequence length="739" mass="81798">MRFSHRLGFQYPPPHRLDKMDRSPAVASTGRPKSSSVETSYRIPTIAVEQPDGTGEPLVQDFNDGFPPNAFELRAGGTDAIEAPHEPSFSPDEDSDAAPPPPDFTRRGIHIPTRNSGFSSSSRQGRHRIRDPKSVSSGATASSVPTSPRSRKLSSADSIQSYETSASSVQNLPPLQIKGIQDDSDQLEPLMEDDPHSFDLVAPVDQATSNTYSFEKRSEQLMSKEHLTLLFADPKLLLKFTSFLSEYRPQSMPILVYYLDALKALRAIKYANAVAEALEPIDGHEFTQHPARATTNSILEDKADQAFQAMVRDDLPAYVSYTWTQVVSISIQRRITGTLAPHLREASEGLAEVFCLTDPSRSDNPIVFASEEFHRTTQYGMSYSIGRNCRFLQGPKTNPNSVRRLAEAVVAGKELVEVFVNYRRDGSPFMNLLMIAPLLDSRGTIRYFIGAQVDVSGLLKDCTDLEALQRLVANNGADLDSQEEKKDNFQELGEMFNASELDTVRRFGGRMHRDQIEENEHDSGMQHRPRLLLKDPSPGLAAKTFNFGEARVSGKLEGIYQHYLLVRPYPSLRILFTSPSLRVPGTLQSPFMNRIGGSSRVRDELTAALAEGRGVTAKVRWVSRADDEGRSRWIHCTPLIGHNGSVGVWMVVVVDEENSSNVRRFRQAPPVAQVIGGKEYDPNSPRAQGYSNDVGRMRGNPAHVAVMENHRNEARAAARKGSSSSPAPTHGSDFSFSIS</sequence>
<dbReference type="Pfam" id="PF13426">
    <property type="entry name" value="PAS_9"/>
    <property type="match status" value="1"/>
</dbReference>
<comment type="caution">
    <text evidence="6">The sequence shown here is derived from an EMBL/GenBank/DDBJ whole genome shotgun (WGS) entry which is preliminary data.</text>
</comment>
<dbReference type="STRING" id="331657.A0A4U0XHV4"/>
<dbReference type="AlphaFoldDB" id="A0A4U0XHV4"/>
<evidence type="ECO:0000256" key="3">
    <source>
        <dbReference type="ARBA" id="ARBA00022991"/>
    </source>
</evidence>
<feature type="compositionally biased region" description="Low complexity" evidence="4">
    <location>
        <begin position="719"/>
        <end position="728"/>
    </location>
</feature>
<proteinExistence type="predicted"/>
<dbReference type="SUPFAM" id="SSF55785">
    <property type="entry name" value="PYP-like sensor domain (PAS domain)"/>
    <property type="match status" value="1"/>
</dbReference>
<evidence type="ECO:0000313" key="7">
    <source>
        <dbReference type="Proteomes" id="UP000308768"/>
    </source>
</evidence>
<dbReference type="PANTHER" id="PTHR47429:SF9">
    <property type="entry name" value="PAS DOMAIN-CONTAINING PROTEIN"/>
    <property type="match status" value="1"/>
</dbReference>
<dbReference type="InterPro" id="IPR000014">
    <property type="entry name" value="PAS"/>
</dbReference>
<dbReference type="OrthoDB" id="447251at2759"/>
<feature type="compositionally biased region" description="Polar residues" evidence="4">
    <location>
        <begin position="113"/>
        <end position="123"/>
    </location>
</feature>
<keyword evidence="3" id="KW-0157">Chromophore</keyword>